<accession>A0AAN6Y8W6</accession>
<reference evidence="3" key="2">
    <citation type="submission" date="2023-05" db="EMBL/GenBank/DDBJ databases">
        <authorList>
            <consortium name="Lawrence Berkeley National Laboratory"/>
            <person name="Steindorff A."/>
            <person name="Hensen N."/>
            <person name="Bonometti L."/>
            <person name="Westerberg I."/>
            <person name="Brannstrom I.O."/>
            <person name="Guillou S."/>
            <person name="Cros-Aarteil S."/>
            <person name="Calhoun S."/>
            <person name="Haridas S."/>
            <person name="Kuo A."/>
            <person name="Mondo S."/>
            <person name="Pangilinan J."/>
            <person name="Riley R."/>
            <person name="Labutti K."/>
            <person name="Andreopoulos B."/>
            <person name="Lipzen A."/>
            <person name="Chen C."/>
            <person name="Yanf M."/>
            <person name="Daum C."/>
            <person name="Ng V."/>
            <person name="Clum A."/>
            <person name="Ohm R."/>
            <person name="Martin F."/>
            <person name="Silar P."/>
            <person name="Natvig D."/>
            <person name="Lalanne C."/>
            <person name="Gautier V."/>
            <person name="Ament-Velasquez S.L."/>
            <person name="Kruys A."/>
            <person name="Hutchinson M.I."/>
            <person name="Powell A.J."/>
            <person name="Barry K."/>
            <person name="Miller A.N."/>
            <person name="Grigoriev I.V."/>
            <person name="Debuchy R."/>
            <person name="Gladieux P."/>
            <person name="Thoren M.H."/>
            <person name="Johannesson H."/>
        </authorList>
    </citation>
    <scope>NUCLEOTIDE SEQUENCE</scope>
    <source>
        <strain evidence="3">PSN293</strain>
    </source>
</reference>
<dbReference type="AlphaFoldDB" id="A0AAN6Y8W6"/>
<dbReference type="PANTHER" id="PTHR42791:SF2">
    <property type="entry name" value="N-ACETYLTRANSFERASE DOMAIN-CONTAINING PROTEIN"/>
    <property type="match status" value="1"/>
</dbReference>
<feature type="region of interest" description="Disordered" evidence="1">
    <location>
        <begin position="106"/>
        <end position="128"/>
    </location>
</feature>
<dbReference type="Proteomes" id="UP001301769">
    <property type="component" value="Unassembled WGS sequence"/>
</dbReference>
<keyword evidence="4" id="KW-1185">Reference proteome</keyword>
<dbReference type="InterPro" id="IPR016181">
    <property type="entry name" value="Acyl_CoA_acyltransferase"/>
</dbReference>
<proteinExistence type="predicted"/>
<evidence type="ECO:0000313" key="3">
    <source>
        <dbReference type="EMBL" id="KAK4214331.1"/>
    </source>
</evidence>
<feature type="compositionally biased region" description="Acidic residues" evidence="1">
    <location>
        <begin position="117"/>
        <end position="127"/>
    </location>
</feature>
<reference evidence="3" key="1">
    <citation type="journal article" date="2023" name="Mol. Phylogenet. Evol.">
        <title>Genome-scale phylogeny and comparative genomics of the fungal order Sordariales.</title>
        <authorList>
            <person name="Hensen N."/>
            <person name="Bonometti L."/>
            <person name="Westerberg I."/>
            <person name="Brannstrom I.O."/>
            <person name="Guillou S."/>
            <person name="Cros-Aarteil S."/>
            <person name="Calhoun S."/>
            <person name="Haridas S."/>
            <person name="Kuo A."/>
            <person name="Mondo S."/>
            <person name="Pangilinan J."/>
            <person name="Riley R."/>
            <person name="LaButti K."/>
            <person name="Andreopoulos B."/>
            <person name="Lipzen A."/>
            <person name="Chen C."/>
            <person name="Yan M."/>
            <person name="Daum C."/>
            <person name="Ng V."/>
            <person name="Clum A."/>
            <person name="Steindorff A."/>
            <person name="Ohm R.A."/>
            <person name="Martin F."/>
            <person name="Silar P."/>
            <person name="Natvig D.O."/>
            <person name="Lalanne C."/>
            <person name="Gautier V."/>
            <person name="Ament-Velasquez S.L."/>
            <person name="Kruys A."/>
            <person name="Hutchinson M.I."/>
            <person name="Powell A.J."/>
            <person name="Barry K."/>
            <person name="Miller A.N."/>
            <person name="Grigoriev I.V."/>
            <person name="Debuchy R."/>
            <person name="Gladieux P."/>
            <person name="Hiltunen Thoren M."/>
            <person name="Johannesson H."/>
        </authorList>
    </citation>
    <scope>NUCLEOTIDE SEQUENCE</scope>
    <source>
        <strain evidence="3">PSN293</strain>
    </source>
</reference>
<name>A0AAN6Y8W6_9PEZI</name>
<dbReference type="InterPro" id="IPR052523">
    <property type="entry name" value="Trichothecene_AcTrans"/>
</dbReference>
<dbReference type="Pfam" id="PF00583">
    <property type="entry name" value="Acetyltransf_1"/>
    <property type="match status" value="1"/>
</dbReference>
<dbReference type="SUPFAM" id="SSF55729">
    <property type="entry name" value="Acyl-CoA N-acyltransferases (Nat)"/>
    <property type="match status" value="1"/>
</dbReference>
<dbReference type="PANTHER" id="PTHR42791">
    <property type="entry name" value="GNAT FAMILY ACETYLTRANSFERASE"/>
    <property type="match status" value="1"/>
</dbReference>
<feature type="domain" description="N-acetyltransferase" evidence="2">
    <location>
        <begin position="16"/>
        <end position="226"/>
    </location>
</feature>
<evidence type="ECO:0000256" key="1">
    <source>
        <dbReference type="SAM" id="MobiDB-lite"/>
    </source>
</evidence>
<comment type="caution">
    <text evidence="3">The sequence shown here is derived from an EMBL/GenBank/DDBJ whole genome shotgun (WGS) entry which is preliminary data.</text>
</comment>
<dbReference type="EMBL" id="MU858095">
    <property type="protein sequence ID" value="KAK4214331.1"/>
    <property type="molecule type" value="Genomic_DNA"/>
</dbReference>
<gene>
    <name evidence="3" type="ORF">QBC37DRAFT_399698</name>
</gene>
<dbReference type="InterPro" id="IPR000182">
    <property type="entry name" value="GNAT_dom"/>
</dbReference>
<sequence length="226" mass="24548">MTKSIPKHTLTSTAAVEIRRLAPGDLAHLGELAEAAFADHPETVVTWPALRRAGEDDDAKAAKERRQMETGALLEACRNPRCLLEVAEVKGSVVGYVQWVLPASCRDVSSSPMSDASAEDQDEDDNMSNDSVTVSGDFQFQDSQAEEDFEQARQPLVSVAMRFVRGESKVLGLECLAVSPSHQGQGIGTKLLEQGKNLASEQGWRIVAVCAGGRNLRFYERLGLAF</sequence>
<dbReference type="CDD" id="cd04301">
    <property type="entry name" value="NAT_SF"/>
    <property type="match status" value="1"/>
</dbReference>
<dbReference type="Gene3D" id="3.40.630.30">
    <property type="match status" value="1"/>
</dbReference>
<evidence type="ECO:0000313" key="4">
    <source>
        <dbReference type="Proteomes" id="UP001301769"/>
    </source>
</evidence>
<evidence type="ECO:0000259" key="2">
    <source>
        <dbReference type="PROSITE" id="PS51186"/>
    </source>
</evidence>
<dbReference type="PROSITE" id="PS51186">
    <property type="entry name" value="GNAT"/>
    <property type="match status" value="1"/>
</dbReference>
<dbReference type="GO" id="GO:0016747">
    <property type="term" value="F:acyltransferase activity, transferring groups other than amino-acyl groups"/>
    <property type="evidence" value="ECO:0007669"/>
    <property type="project" value="InterPro"/>
</dbReference>
<protein>
    <submittedName>
        <fullName evidence="3">Acyl-CoA N-acyltransferase</fullName>
    </submittedName>
</protein>
<organism evidence="3 4">
    <name type="scientific">Rhypophila decipiens</name>
    <dbReference type="NCBI Taxonomy" id="261697"/>
    <lineage>
        <taxon>Eukaryota</taxon>
        <taxon>Fungi</taxon>
        <taxon>Dikarya</taxon>
        <taxon>Ascomycota</taxon>
        <taxon>Pezizomycotina</taxon>
        <taxon>Sordariomycetes</taxon>
        <taxon>Sordariomycetidae</taxon>
        <taxon>Sordariales</taxon>
        <taxon>Naviculisporaceae</taxon>
        <taxon>Rhypophila</taxon>
    </lineage>
</organism>